<dbReference type="InterPro" id="IPR000086">
    <property type="entry name" value="NUDIX_hydrolase_dom"/>
</dbReference>
<dbReference type="OrthoDB" id="4247482at2"/>
<dbReference type="STRING" id="67356.AQJ84_02390"/>
<comment type="caution">
    <text evidence="5">The sequence shown here is derived from an EMBL/GenBank/DDBJ whole genome shotgun (WGS) entry which is preliminary data.</text>
</comment>
<dbReference type="CDD" id="cd18876">
    <property type="entry name" value="NUDIX_Hydrolase"/>
    <property type="match status" value="1"/>
</dbReference>
<gene>
    <name evidence="5" type="ORF">ADK37_03695</name>
</gene>
<dbReference type="PANTHER" id="PTHR43046">
    <property type="entry name" value="GDP-MANNOSE MANNOSYL HYDROLASE"/>
    <property type="match status" value="1"/>
</dbReference>
<evidence type="ECO:0000256" key="3">
    <source>
        <dbReference type="ARBA" id="ARBA00022842"/>
    </source>
</evidence>
<keyword evidence="2 5" id="KW-0378">Hydrolase</keyword>
<dbReference type="RefSeq" id="WP_030040808.1">
    <property type="nucleotide sequence ID" value="NZ_KL575602.1"/>
</dbReference>
<comment type="cofactor">
    <cofactor evidence="1">
        <name>Mg(2+)</name>
        <dbReference type="ChEBI" id="CHEBI:18420"/>
    </cofactor>
</comment>
<proteinExistence type="predicted"/>
<keyword evidence="3" id="KW-0460">Magnesium</keyword>
<sequence>MTTTEDFAAYIAGLPRVLAGAAALFRDAEGRILLVEPNYREGWALPGGTIESDEGETPRQGARRETFEEIGLDRELGRLLAVDWVHGTARPPLVAYLYDGGVFGEDDFKAIRLQEEELLSWRMVPREELTEYLPGALGRRVLSALDVLANGSGTAELENGHRVG</sequence>
<dbReference type="eggNOG" id="COG1051">
    <property type="taxonomic scope" value="Bacteria"/>
</dbReference>
<dbReference type="Gene3D" id="3.90.79.10">
    <property type="entry name" value="Nucleoside Triphosphate Pyrophosphohydrolase"/>
    <property type="match status" value="1"/>
</dbReference>
<dbReference type="Proteomes" id="UP000037251">
    <property type="component" value="Unassembled WGS sequence"/>
</dbReference>
<dbReference type="PROSITE" id="PS51462">
    <property type="entry name" value="NUDIX"/>
    <property type="match status" value="1"/>
</dbReference>
<dbReference type="GO" id="GO:0016787">
    <property type="term" value="F:hydrolase activity"/>
    <property type="evidence" value="ECO:0007669"/>
    <property type="project" value="UniProtKB-KW"/>
</dbReference>
<feature type="domain" description="Nudix hydrolase" evidence="4">
    <location>
        <begin position="15"/>
        <end position="146"/>
    </location>
</feature>
<organism evidence="5 6">
    <name type="scientific">Streptomyces resistomycificus</name>
    <dbReference type="NCBI Taxonomy" id="67356"/>
    <lineage>
        <taxon>Bacteria</taxon>
        <taxon>Bacillati</taxon>
        <taxon>Actinomycetota</taxon>
        <taxon>Actinomycetes</taxon>
        <taxon>Kitasatosporales</taxon>
        <taxon>Streptomycetaceae</taxon>
        <taxon>Streptomyces</taxon>
        <taxon>Streptomyces aurantiacus group</taxon>
    </lineage>
</organism>
<keyword evidence="6" id="KW-1185">Reference proteome</keyword>
<dbReference type="AlphaFoldDB" id="A0A0L8LXZ3"/>
<name>A0A0L8LXZ3_9ACTN</name>
<evidence type="ECO:0000259" key="4">
    <source>
        <dbReference type="PROSITE" id="PS51462"/>
    </source>
</evidence>
<dbReference type="EMBL" id="LGUS01000013">
    <property type="protein sequence ID" value="KOG43048.1"/>
    <property type="molecule type" value="Genomic_DNA"/>
</dbReference>
<dbReference type="Pfam" id="PF00293">
    <property type="entry name" value="NUDIX"/>
    <property type="match status" value="1"/>
</dbReference>
<evidence type="ECO:0000313" key="5">
    <source>
        <dbReference type="EMBL" id="KOG43048.1"/>
    </source>
</evidence>
<dbReference type="InterPro" id="IPR015797">
    <property type="entry name" value="NUDIX_hydrolase-like_dom_sf"/>
</dbReference>
<reference evidence="6" key="1">
    <citation type="submission" date="2015-07" db="EMBL/GenBank/DDBJ databases">
        <authorList>
            <person name="Ju K.-S."/>
            <person name="Doroghazi J.R."/>
            <person name="Metcalf W.W."/>
        </authorList>
    </citation>
    <scope>NUCLEOTIDE SEQUENCE [LARGE SCALE GENOMIC DNA]</scope>
    <source>
        <strain evidence="6">NRRL 2290</strain>
    </source>
</reference>
<accession>A0A0L8LXZ3</accession>
<dbReference type="PANTHER" id="PTHR43046:SF12">
    <property type="entry name" value="GDP-MANNOSE MANNOSYL HYDROLASE"/>
    <property type="match status" value="1"/>
</dbReference>
<evidence type="ECO:0000256" key="2">
    <source>
        <dbReference type="ARBA" id="ARBA00022801"/>
    </source>
</evidence>
<evidence type="ECO:0000313" key="6">
    <source>
        <dbReference type="Proteomes" id="UP000037251"/>
    </source>
</evidence>
<dbReference type="PATRIC" id="fig|67356.5.peg.798"/>
<evidence type="ECO:0000256" key="1">
    <source>
        <dbReference type="ARBA" id="ARBA00001946"/>
    </source>
</evidence>
<protein>
    <submittedName>
        <fullName evidence="5">NUDIX hydrolase</fullName>
    </submittedName>
</protein>
<dbReference type="SUPFAM" id="SSF55811">
    <property type="entry name" value="Nudix"/>
    <property type="match status" value="1"/>
</dbReference>